<evidence type="ECO:0000256" key="1">
    <source>
        <dbReference type="PROSITE-ProRule" id="PRU00047"/>
    </source>
</evidence>
<keyword evidence="1" id="KW-0862">Zinc</keyword>
<dbReference type="InterPro" id="IPR025558">
    <property type="entry name" value="DUF4283"/>
</dbReference>
<dbReference type="InterPro" id="IPR001878">
    <property type="entry name" value="Znf_CCHC"/>
</dbReference>
<dbReference type="EMBL" id="JAIWQS010000005">
    <property type="protein sequence ID" value="KAJ8765056.1"/>
    <property type="molecule type" value="Genomic_DNA"/>
</dbReference>
<dbReference type="PANTHER" id="PTHR31286">
    <property type="entry name" value="GLYCINE-RICH CELL WALL STRUCTURAL PROTEIN 1.8-LIKE"/>
    <property type="match status" value="1"/>
</dbReference>
<evidence type="ECO:0000313" key="3">
    <source>
        <dbReference type="EMBL" id="KAJ8765056.1"/>
    </source>
</evidence>
<accession>A0AAV8TDW2</accession>
<dbReference type="Pfam" id="PF14111">
    <property type="entry name" value="DUF4283"/>
    <property type="match status" value="1"/>
</dbReference>
<proteinExistence type="predicted"/>
<feature type="domain" description="CCHC-type" evidence="2">
    <location>
        <begin position="182"/>
        <end position="195"/>
    </location>
</feature>
<dbReference type="GO" id="GO:0008270">
    <property type="term" value="F:zinc ion binding"/>
    <property type="evidence" value="ECO:0007669"/>
    <property type="project" value="UniProtKB-KW"/>
</dbReference>
<evidence type="ECO:0000259" key="2">
    <source>
        <dbReference type="PROSITE" id="PS50158"/>
    </source>
</evidence>
<dbReference type="PROSITE" id="PS50158">
    <property type="entry name" value="ZF_CCHC"/>
    <property type="match status" value="1"/>
</dbReference>
<sequence length="342" mass="37226">MFTVDRDYMKKLERPWRQAVVIKLLGKTISFRVLYSQVELLWKPTGGFDVLDLEYDYFLVKFDCQTDFDKVLAGGPWLIFDHYLTVCPWSPAFSPVNAAVTSTLVWARFPDVSVQYYDEDLLLALTSGLGHPVKVDKNTTLANRGRFARVCVEIDFDKPLVGQIELDGATYHVEYEGLHTICFQCGKYGHQASACSSEALASPVQGNEGLQVDGDGAPIQTQTCDNDVALGRGDSVGATGVSASGSGTNTGNKWGFGSWMVVAKKSRHGPRLQQANASLGGSFQPATNRFASLPVEEDTAGVSVKSVNFRVDPLPGPRQMGCAHKKPSHGLPYRSVTGALIP</sequence>
<dbReference type="InterPro" id="IPR040256">
    <property type="entry name" value="At4g02000-like"/>
</dbReference>
<keyword evidence="1" id="KW-0863">Zinc-finger</keyword>
<gene>
    <name evidence="3" type="ORF">K2173_010533</name>
</gene>
<dbReference type="AlphaFoldDB" id="A0AAV8TDW2"/>
<dbReference type="PANTHER" id="PTHR31286:SF171">
    <property type="entry name" value="CCHC-TYPE DOMAIN-CONTAINING PROTEIN"/>
    <property type="match status" value="1"/>
</dbReference>
<keyword evidence="4" id="KW-1185">Reference proteome</keyword>
<organism evidence="3 4">
    <name type="scientific">Erythroxylum novogranatense</name>
    <dbReference type="NCBI Taxonomy" id="1862640"/>
    <lineage>
        <taxon>Eukaryota</taxon>
        <taxon>Viridiplantae</taxon>
        <taxon>Streptophyta</taxon>
        <taxon>Embryophyta</taxon>
        <taxon>Tracheophyta</taxon>
        <taxon>Spermatophyta</taxon>
        <taxon>Magnoliopsida</taxon>
        <taxon>eudicotyledons</taxon>
        <taxon>Gunneridae</taxon>
        <taxon>Pentapetalae</taxon>
        <taxon>rosids</taxon>
        <taxon>fabids</taxon>
        <taxon>Malpighiales</taxon>
        <taxon>Erythroxylaceae</taxon>
        <taxon>Erythroxylum</taxon>
    </lineage>
</organism>
<keyword evidence="1" id="KW-0479">Metal-binding</keyword>
<dbReference type="Proteomes" id="UP001159364">
    <property type="component" value="Linkage Group LG05"/>
</dbReference>
<protein>
    <recommendedName>
        <fullName evidence="2">CCHC-type domain-containing protein</fullName>
    </recommendedName>
</protein>
<evidence type="ECO:0000313" key="4">
    <source>
        <dbReference type="Proteomes" id="UP001159364"/>
    </source>
</evidence>
<name>A0AAV8TDW2_9ROSI</name>
<comment type="caution">
    <text evidence="3">The sequence shown here is derived from an EMBL/GenBank/DDBJ whole genome shotgun (WGS) entry which is preliminary data.</text>
</comment>
<reference evidence="3 4" key="1">
    <citation type="submission" date="2021-09" db="EMBL/GenBank/DDBJ databases">
        <title>Genomic insights and catalytic innovation underlie evolution of tropane alkaloids biosynthesis.</title>
        <authorList>
            <person name="Wang Y.-J."/>
            <person name="Tian T."/>
            <person name="Huang J.-P."/>
            <person name="Huang S.-X."/>
        </authorList>
    </citation>
    <scope>NUCLEOTIDE SEQUENCE [LARGE SCALE GENOMIC DNA]</scope>
    <source>
        <strain evidence="3">KIB-2018</strain>
        <tissue evidence="3">Leaf</tissue>
    </source>
</reference>
<dbReference type="GO" id="GO:0003676">
    <property type="term" value="F:nucleic acid binding"/>
    <property type="evidence" value="ECO:0007669"/>
    <property type="project" value="InterPro"/>
</dbReference>